<gene>
    <name evidence="1" type="ORF">NS506_02837</name>
    <name evidence="2" type="ORF">NSK11_contig00017-0072</name>
</gene>
<protein>
    <recommendedName>
        <fullName evidence="5">LuxR family transcriptional regulator</fullName>
    </recommendedName>
</protein>
<evidence type="ECO:0000313" key="3">
    <source>
        <dbReference type="Proteomes" id="UP000037179"/>
    </source>
</evidence>
<evidence type="ECO:0008006" key="5">
    <source>
        <dbReference type="Google" id="ProtNLM"/>
    </source>
</evidence>
<evidence type="ECO:0000313" key="1">
    <source>
        <dbReference type="EMBL" id="APA96897.1"/>
    </source>
</evidence>
<accession>A0ABC9YPX8</accession>
<name>A0ABC9YPX8_9NOCA</name>
<proteinExistence type="predicted"/>
<dbReference type="Proteomes" id="UP000180166">
    <property type="component" value="Chromosome"/>
</dbReference>
<keyword evidence="3" id="KW-1185">Reference proteome</keyword>
<evidence type="ECO:0000313" key="4">
    <source>
        <dbReference type="Proteomes" id="UP000180166"/>
    </source>
</evidence>
<dbReference type="EMBL" id="CP017839">
    <property type="protein sequence ID" value="APA96897.1"/>
    <property type="molecule type" value="Genomic_DNA"/>
</dbReference>
<dbReference type="EMBL" id="BBYQ01000017">
    <property type="protein sequence ID" value="GAP27403.1"/>
    <property type="molecule type" value="Genomic_DNA"/>
</dbReference>
<evidence type="ECO:0000313" key="2">
    <source>
        <dbReference type="EMBL" id="GAP27403.1"/>
    </source>
</evidence>
<reference evidence="2 3" key="2">
    <citation type="journal article" date="2016" name="Genome Announc.">
        <title>Draft Genome Sequence of Erythromycin- and Oxytetracycline-Sensitive Nocardia seriolae Strain U-1 (NBRC 110359).</title>
        <authorList>
            <person name="Imajoh M."/>
            <person name="Sukeda M."/>
            <person name="Shimizu M."/>
            <person name="Yamane J."/>
            <person name="Ohnishi K."/>
            <person name="Oshima S."/>
        </authorList>
    </citation>
    <scope>NUCLEOTIDE SEQUENCE [LARGE SCALE GENOMIC DNA]</scope>
    <source>
        <strain evidence="2 3">U-1</strain>
    </source>
</reference>
<reference evidence="1 4" key="3">
    <citation type="submission" date="2016-10" db="EMBL/GenBank/DDBJ databases">
        <title>Genome sequence of Nocardia seriolae strain EM150506, isolated from Anguila japonica.</title>
        <authorList>
            <person name="Han H.-J."/>
        </authorList>
    </citation>
    <scope>NUCLEOTIDE SEQUENCE [LARGE SCALE GENOMIC DNA]</scope>
    <source>
        <strain evidence="1 4">EM150506</strain>
    </source>
</reference>
<dbReference type="RefSeq" id="WP_147207090.1">
    <property type="nucleotide sequence ID" value="NZ_AP017900.1"/>
</dbReference>
<dbReference type="Proteomes" id="UP000037179">
    <property type="component" value="Unassembled WGS sequence"/>
</dbReference>
<dbReference type="KEGG" id="nsr:NS506_02837"/>
<sequence>MTDVSDLPQAVAAGLGVAMSRAHEPSGADPVASLAEALPTAPALLILDNCEHLVDGVARFAEDLLGRVPEPLAPAFALHSLLAKAAASPAAWARLTLLGRAWMGQPNWPGR</sequence>
<reference evidence="3" key="1">
    <citation type="submission" date="2015-07" db="EMBL/GenBank/DDBJ databases">
        <title>Nocardia seriolae U-1 whole genome shotgun sequence.</title>
        <authorList>
            <person name="Imajoh M."/>
            <person name="Fukumoto Y."/>
            <person name="Sukeda M."/>
            <person name="Yamane J."/>
            <person name="Yamasaki K."/>
            <person name="Shimizu M."/>
            <person name="Ohnishi K."/>
            <person name="Oshima S."/>
        </authorList>
    </citation>
    <scope>NUCLEOTIDE SEQUENCE [LARGE SCALE GENOMIC DNA]</scope>
    <source>
        <strain evidence="3">U-1</strain>
    </source>
</reference>
<dbReference type="AlphaFoldDB" id="A0ABC9YPX8"/>
<organism evidence="2 3">
    <name type="scientific">Nocardia seriolae</name>
    <dbReference type="NCBI Taxonomy" id="37332"/>
    <lineage>
        <taxon>Bacteria</taxon>
        <taxon>Bacillati</taxon>
        <taxon>Actinomycetota</taxon>
        <taxon>Actinomycetes</taxon>
        <taxon>Mycobacteriales</taxon>
        <taxon>Nocardiaceae</taxon>
        <taxon>Nocardia</taxon>
    </lineage>
</organism>